<evidence type="ECO:0000256" key="5">
    <source>
        <dbReference type="ARBA" id="ARBA00022670"/>
    </source>
</evidence>
<keyword evidence="7 10" id="KW-0378">Hydrolase</keyword>
<keyword evidence="4" id="KW-0964">Secreted</keyword>
<dbReference type="PROSITE" id="PS50853">
    <property type="entry name" value="FN3"/>
    <property type="match status" value="1"/>
</dbReference>
<keyword evidence="8 10" id="KW-0862">Zinc</keyword>
<dbReference type="GO" id="GO:0006508">
    <property type="term" value="P:proteolysis"/>
    <property type="evidence" value="ECO:0007669"/>
    <property type="project" value="UniProtKB-KW"/>
</dbReference>
<comment type="caution">
    <text evidence="13">The sequence shown here is derived from an EMBL/GenBank/DDBJ whole genome shotgun (WGS) entry which is preliminary data.</text>
</comment>
<dbReference type="PANTHER" id="PTHR12147:SF26">
    <property type="entry name" value="PEPTIDASE M28 DOMAIN-CONTAINING PROTEIN"/>
    <property type="match status" value="1"/>
</dbReference>
<dbReference type="PANTHER" id="PTHR12147">
    <property type="entry name" value="METALLOPEPTIDASE M28 FAMILY MEMBER"/>
    <property type="match status" value="1"/>
</dbReference>
<evidence type="ECO:0000256" key="10">
    <source>
        <dbReference type="RuleBase" id="RU361240"/>
    </source>
</evidence>
<evidence type="ECO:0000256" key="1">
    <source>
        <dbReference type="ARBA" id="ARBA00001947"/>
    </source>
</evidence>
<dbReference type="RefSeq" id="XP_035322714.1">
    <property type="nucleotide sequence ID" value="XM_035467748.1"/>
</dbReference>
<evidence type="ECO:0000256" key="6">
    <source>
        <dbReference type="ARBA" id="ARBA00022723"/>
    </source>
</evidence>
<feature type="domain" description="Fibronectin type-III" evidence="12">
    <location>
        <begin position="401"/>
        <end position="491"/>
    </location>
</feature>
<evidence type="ECO:0000256" key="9">
    <source>
        <dbReference type="ARBA" id="ARBA00023049"/>
    </source>
</evidence>
<feature type="region of interest" description="Disordered" evidence="11">
    <location>
        <begin position="279"/>
        <end position="298"/>
    </location>
</feature>
<dbReference type="Pfam" id="PF04389">
    <property type="entry name" value="Peptidase_M28"/>
    <property type="match status" value="1"/>
</dbReference>
<dbReference type="GO" id="GO:0005576">
    <property type="term" value="C:extracellular region"/>
    <property type="evidence" value="ECO:0007669"/>
    <property type="project" value="UniProtKB-SubCell"/>
</dbReference>
<dbReference type="EC" id="3.4.-.-" evidence="10"/>
<dbReference type="GeneID" id="55972003"/>
<dbReference type="GO" id="GO:0008235">
    <property type="term" value="F:metalloexopeptidase activity"/>
    <property type="evidence" value="ECO:0007669"/>
    <property type="project" value="InterPro"/>
</dbReference>
<dbReference type="Proteomes" id="UP000749293">
    <property type="component" value="Unassembled WGS sequence"/>
</dbReference>
<evidence type="ECO:0000259" key="12">
    <source>
        <dbReference type="PROSITE" id="PS50853"/>
    </source>
</evidence>
<dbReference type="OrthoDB" id="10013407at2759"/>
<protein>
    <recommendedName>
        <fullName evidence="10">Peptide hydrolase</fullName>
        <ecNumber evidence="10">3.4.-.-</ecNumber>
    </recommendedName>
</protein>
<keyword evidence="9" id="KW-0482">Metalloprotease</keyword>
<evidence type="ECO:0000256" key="7">
    <source>
        <dbReference type="ARBA" id="ARBA00022801"/>
    </source>
</evidence>
<dbReference type="CDD" id="cd00063">
    <property type="entry name" value="FN3"/>
    <property type="match status" value="1"/>
</dbReference>
<evidence type="ECO:0000256" key="11">
    <source>
        <dbReference type="SAM" id="MobiDB-lite"/>
    </source>
</evidence>
<keyword evidence="5 10" id="KW-0645">Protease</keyword>
<evidence type="ECO:0000256" key="3">
    <source>
        <dbReference type="ARBA" id="ARBA00005634"/>
    </source>
</evidence>
<dbReference type="InterPro" id="IPR036116">
    <property type="entry name" value="FN3_sf"/>
</dbReference>
<dbReference type="SUPFAM" id="SSF53187">
    <property type="entry name" value="Zn-dependent exopeptidases"/>
    <property type="match status" value="1"/>
</dbReference>
<dbReference type="SUPFAM" id="SSF49265">
    <property type="entry name" value="Fibronectin type III"/>
    <property type="match status" value="1"/>
</dbReference>
<reference evidence="13" key="1">
    <citation type="submission" date="2020-03" db="EMBL/GenBank/DDBJ databases">
        <title>Site-based positive gene gene selection in Geosmithia morbida across the United States reveals a broad range of putative effectors and factors for local host and environmental adapation.</title>
        <authorList>
            <person name="Onufrak A."/>
            <person name="Murdoch R.W."/>
            <person name="Gazis R."/>
            <person name="Huff M."/>
            <person name="Staton M."/>
            <person name="Klingeman W."/>
            <person name="Hadziabdic D."/>
        </authorList>
    </citation>
    <scope>NUCLEOTIDE SEQUENCE</scope>
    <source>
        <strain evidence="13">1262</strain>
    </source>
</reference>
<evidence type="ECO:0000256" key="8">
    <source>
        <dbReference type="ARBA" id="ARBA00022833"/>
    </source>
</evidence>
<proteinExistence type="inferred from homology"/>
<organism evidence="13 14">
    <name type="scientific">Geosmithia morbida</name>
    <dbReference type="NCBI Taxonomy" id="1094350"/>
    <lineage>
        <taxon>Eukaryota</taxon>
        <taxon>Fungi</taxon>
        <taxon>Dikarya</taxon>
        <taxon>Ascomycota</taxon>
        <taxon>Pezizomycotina</taxon>
        <taxon>Sordariomycetes</taxon>
        <taxon>Hypocreomycetidae</taxon>
        <taxon>Hypocreales</taxon>
        <taxon>Bionectriaceae</taxon>
        <taxon>Geosmithia</taxon>
    </lineage>
</organism>
<dbReference type="InterPro" id="IPR007484">
    <property type="entry name" value="Peptidase_M28"/>
</dbReference>
<evidence type="ECO:0000256" key="2">
    <source>
        <dbReference type="ARBA" id="ARBA00004613"/>
    </source>
</evidence>
<dbReference type="Gene3D" id="3.40.630.10">
    <property type="entry name" value="Zn peptidases"/>
    <property type="match status" value="1"/>
</dbReference>
<comment type="cofactor">
    <cofactor evidence="1">
        <name>Zn(2+)</name>
        <dbReference type="ChEBI" id="CHEBI:29105"/>
    </cofactor>
</comment>
<gene>
    <name evidence="13" type="ORF">GMORB2_5778</name>
</gene>
<dbReference type="GO" id="GO:0046872">
    <property type="term" value="F:metal ion binding"/>
    <property type="evidence" value="ECO:0007669"/>
    <property type="project" value="UniProtKB-KW"/>
</dbReference>
<name>A0A9P4YWY8_9HYPO</name>
<evidence type="ECO:0000313" key="14">
    <source>
        <dbReference type="Proteomes" id="UP000749293"/>
    </source>
</evidence>
<comment type="subcellular location">
    <subcellularLocation>
        <location evidence="2">Secreted</location>
    </subcellularLocation>
</comment>
<keyword evidence="14" id="KW-1185">Reference proteome</keyword>
<evidence type="ECO:0000313" key="13">
    <source>
        <dbReference type="EMBL" id="KAF4124062.1"/>
    </source>
</evidence>
<sequence length="491" mass="53655">MRASWSGLVVQSLTNVRSMLTGYDGTCKPYDASLTTGIRYSSCDDTNWPPPGPGHNVGTLLKPQTPDRALQGALASVSTEHIRDNIAKLVSFGTRHTLSSQDDPERGVGAARSWIAGEFRRYAEEADTGLLDVEIPGYVQGPAERVPEPVWVGNVQATLRGTSDPARHYVTMGHYDTRVTDPLNWWDDQPGANDDASGVAVAMEVARVMARYEHAASVVFAAVAGEEQGLLGSRFLAQTMRNASVSVEGVLNMDIVGSSTGSRGEREPHAVRVFCQGAPLTESDDKTRQRQSIGAENDSPARNLGRFIAEVAGNSFTGMRIALVYRLDRFLRGGDHRSFLEAGYTSSVRFSEPNENFAHQHQDLRVEHGVQYGDLEEFLDYEYIARVARVNLAALWSLANAPGLVRNVTVDTSVLDNDTKLSWVRSEPQSDGVEGYEIVWRPTTAPQWTHAQFVGDVDSATVELSIDNVIFGVRAVGKNGYKSPATVPFPR</sequence>
<accession>A0A9P4YWY8</accession>
<evidence type="ECO:0000256" key="4">
    <source>
        <dbReference type="ARBA" id="ARBA00022525"/>
    </source>
</evidence>
<dbReference type="EMBL" id="JAANYQ010000005">
    <property type="protein sequence ID" value="KAF4124062.1"/>
    <property type="molecule type" value="Genomic_DNA"/>
</dbReference>
<dbReference type="InterPro" id="IPR003961">
    <property type="entry name" value="FN3_dom"/>
</dbReference>
<dbReference type="InterPro" id="IPR045175">
    <property type="entry name" value="M28_fam"/>
</dbReference>
<keyword evidence="6 10" id="KW-0479">Metal-binding</keyword>
<comment type="similarity">
    <text evidence="3">Belongs to the peptidase M28 family. M28B subfamily.</text>
</comment>
<dbReference type="AlphaFoldDB" id="A0A9P4YWY8"/>